<accession>A0A0H3ZSH8</accession>
<evidence type="ECO:0000313" key="2">
    <source>
        <dbReference type="EMBL" id="AKN36546.1"/>
    </source>
</evidence>
<feature type="transmembrane region" description="Helical" evidence="1">
    <location>
        <begin position="12"/>
        <end position="33"/>
    </location>
</feature>
<protein>
    <submittedName>
        <fullName evidence="2">Uncharacterized protein</fullName>
    </submittedName>
</protein>
<name>A0A0H3ZSH8_9VIBR</name>
<keyword evidence="1" id="KW-0812">Transmembrane</keyword>
<keyword evidence="1" id="KW-0472">Membrane</keyword>
<proteinExistence type="predicted"/>
<keyword evidence="1" id="KW-1133">Transmembrane helix</keyword>
<evidence type="ECO:0000256" key="1">
    <source>
        <dbReference type="SAM" id="Phobius"/>
    </source>
</evidence>
<organism evidence="2">
    <name type="scientific">Vibrio sp. ZF_53</name>
    <dbReference type="NCBI Taxonomy" id="1652838"/>
    <lineage>
        <taxon>Bacteria</taxon>
        <taxon>Pseudomonadati</taxon>
        <taxon>Pseudomonadota</taxon>
        <taxon>Gammaproteobacteria</taxon>
        <taxon>Vibrionales</taxon>
        <taxon>Vibrionaceae</taxon>
        <taxon>Vibrio</taxon>
    </lineage>
</organism>
<dbReference type="AlphaFoldDB" id="A0A0H3ZSH8"/>
<dbReference type="EMBL" id="KP795498">
    <property type="protein sequence ID" value="AKN36546.1"/>
    <property type="molecule type" value="Genomic_DNA"/>
</dbReference>
<sequence length="39" mass="4300">MLAGKSYPQVNCFFKDLFSCLLIFFLVFNGLVAPASKGL</sequence>
<reference evidence="2" key="1">
    <citation type="journal article" date="2015" name="MBio">
        <title>Eco-Evolutionary Dynamics of Episomes among Ecologically Cohesive Bacterial Populations.</title>
        <authorList>
            <person name="Xue H."/>
            <person name="Cordero O.X."/>
            <person name="Camas F.M."/>
            <person name="Trimble W."/>
            <person name="Meyer F."/>
            <person name="Guglielmini J."/>
            <person name="Rocha E.P."/>
            <person name="Polz M.F."/>
        </authorList>
    </citation>
    <scope>NUCLEOTIDE SEQUENCE</scope>
    <source>
        <strain evidence="2">ZF_53</strain>
    </source>
</reference>